<feature type="signal peptide" evidence="4">
    <location>
        <begin position="1"/>
        <end position="17"/>
    </location>
</feature>
<gene>
    <name evidence="5" type="ORF">AB1Y20_019769</name>
</gene>
<dbReference type="Pfam" id="PF01165">
    <property type="entry name" value="Ribosomal_S21"/>
    <property type="match status" value="1"/>
</dbReference>
<name>A0AB34JW40_PRYPA</name>
<dbReference type="Proteomes" id="UP001515480">
    <property type="component" value="Unassembled WGS sequence"/>
</dbReference>
<keyword evidence="6" id="KW-1185">Reference proteome</keyword>
<evidence type="ECO:0000256" key="3">
    <source>
        <dbReference type="ARBA" id="ARBA00023274"/>
    </source>
</evidence>
<dbReference type="EMBL" id="JBGBPQ010000004">
    <property type="protein sequence ID" value="KAL1524890.1"/>
    <property type="molecule type" value="Genomic_DNA"/>
</dbReference>
<protein>
    <recommendedName>
        <fullName evidence="7">30S ribosomal protein S21</fullName>
    </recommendedName>
</protein>
<comment type="similarity">
    <text evidence="1">Belongs to the bacterial ribosomal protein bS21 family.</text>
</comment>
<accession>A0AB34JW40</accession>
<organism evidence="5 6">
    <name type="scientific">Prymnesium parvum</name>
    <name type="common">Toxic golden alga</name>
    <dbReference type="NCBI Taxonomy" id="97485"/>
    <lineage>
        <taxon>Eukaryota</taxon>
        <taxon>Haptista</taxon>
        <taxon>Haptophyta</taxon>
        <taxon>Prymnesiophyceae</taxon>
        <taxon>Prymnesiales</taxon>
        <taxon>Prymnesiaceae</taxon>
        <taxon>Prymnesium</taxon>
    </lineage>
</organism>
<keyword evidence="2" id="KW-0689">Ribosomal protein</keyword>
<dbReference type="GO" id="GO:0003735">
    <property type="term" value="F:structural constituent of ribosome"/>
    <property type="evidence" value="ECO:0007669"/>
    <property type="project" value="InterPro"/>
</dbReference>
<evidence type="ECO:0000313" key="5">
    <source>
        <dbReference type="EMBL" id="KAL1524890.1"/>
    </source>
</evidence>
<proteinExistence type="inferred from homology"/>
<dbReference type="InterPro" id="IPR001911">
    <property type="entry name" value="Ribosomal_bS21"/>
</dbReference>
<keyword evidence="3" id="KW-0687">Ribonucleoprotein</keyword>
<reference evidence="5 6" key="1">
    <citation type="journal article" date="2024" name="Science">
        <title>Giant polyketide synthase enzymes in the biosynthesis of giant marine polyether toxins.</title>
        <authorList>
            <person name="Fallon T.R."/>
            <person name="Shende V.V."/>
            <person name="Wierzbicki I.H."/>
            <person name="Pendleton A.L."/>
            <person name="Watervoot N.F."/>
            <person name="Auber R.P."/>
            <person name="Gonzalez D.J."/>
            <person name="Wisecaver J.H."/>
            <person name="Moore B.S."/>
        </authorList>
    </citation>
    <scope>NUCLEOTIDE SEQUENCE [LARGE SCALE GENOMIC DNA]</scope>
    <source>
        <strain evidence="5 6">12B1</strain>
    </source>
</reference>
<dbReference type="GO" id="GO:1990904">
    <property type="term" value="C:ribonucleoprotein complex"/>
    <property type="evidence" value="ECO:0007669"/>
    <property type="project" value="UniProtKB-KW"/>
</dbReference>
<keyword evidence="4" id="KW-0732">Signal</keyword>
<dbReference type="AlphaFoldDB" id="A0AB34JW40"/>
<evidence type="ECO:0000256" key="2">
    <source>
        <dbReference type="ARBA" id="ARBA00022980"/>
    </source>
</evidence>
<comment type="caution">
    <text evidence="5">The sequence shown here is derived from an EMBL/GenBank/DDBJ whole genome shotgun (WGS) entry which is preliminary data.</text>
</comment>
<dbReference type="GO" id="GO:0006412">
    <property type="term" value="P:translation"/>
    <property type="evidence" value="ECO:0007669"/>
    <property type="project" value="InterPro"/>
</dbReference>
<evidence type="ECO:0000313" key="6">
    <source>
        <dbReference type="Proteomes" id="UP001515480"/>
    </source>
</evidence>
<sequence length="109" mass="12367">MPRLLSLLMLVLSSASALVITPLAARAPVAPRVSSPQMRDVVRVQIELEQGEPLEKALRRFRKASNISGHLRLLRNRKTFESAHDKKIRKTKEGAMRLARARRSARNKF</sequence>
<evidence type="ECO:0000256" key="4">
    <source>
        <dbReference type="SAM" id="SignalP"/>
    </source>
</evidence>
<dbReference type="GO" id="GO:0005840">
    <property type="term" value="C:ribosome"/>
    <property type="evidence" value="ECO:0007669"/>
    <property type="project" value="UniProtKB-KW"/>
</dbReference>
<evidence type="ECO:0000256" key="1">
    <source>
        <dbReference type="ARBA" id="ARBA00006640"/>
    </source>
</evidence>
<evidence type="ECO:0008006" key="7">
    <source>
        <dbReference type="Google" id="ProtNLM"/>
    </source>
</evidence>
<feature type="chain" id="PRO_5044279152" description="30S ribosomal protein S21" evidence="4">
    <location>
        <begin position="18"/>
        <end position="109"/>
    </location>
</feature>
<dbReference type="NCBIfam" id="TIGR00030">
    <property type="entry name" value="S21p"/>
    <property type="match status" value="1"/>
</dbReference>